<reference evidence="3" key="1">
    <citation type="submission" date="2017-05" db="EMBL/GenBank/DDBJ databases">
        <authorList>
            <person name="Barney B.M."/>
        </authorList>
    </citation>
    <scope>NUCLEOTIDE SEQUENCE [LARGE SCALE GENOMIC DNA]</scope>
    <source>
        <strain evidence="3">PSBB022</strain>
    </source>
</reference>
<dbReference type="RefSeq" id="WP_094983815.1">
    <property type="nucleotide sequence ID" value="NZ_NHNI01000001.1"/>
</dbReference>
<dbReference type="InterPro" id="IPR003593">
    <property type="entry name" value="AAA+_ATPase"/>
</dbReference>
<name>A0A266Q841_9GAMM</name>
<comment type="caution">
    <text evidence="2">The sequence shown here is derived from an EMBL/GenBank/DDBJ whole genome shotgun (WGS) entry which is preliminary data.</text>
</comment>
<dbReference type="EMBL" id="NHNI01000001">
    <property type="protein sequence ID" value="OZY86054.1"/>
    <property type="molecule type" value="Genomic_DNA"/>
</dbReference>
<proteinExistence type="predicted"/>
<protein>
    <recommendedName>
        <fullName evidence="1">AAA+ ATPase domain-containing protein</fullName>
    </recommendedName>
</protein>
<dbReference type="AlphaFoldDB" id="A0A266Q841"/>
<organism evidence="2 3">
    <name type="scientific">Cellvibrio mixtus</name>
    <dbReference type="NCBI Taxonomy" id="39650"/>
    <lineage>
        <taxon>Bacteria</taxon>
        <taxon>Pseudomonadati</taxon>
        <taxon>Pseudomonadota</taxon>
        <taxon>Gammaproteobacteria</taxon>
        <taxon>Cellvibrionales</taxon>
        <taxon>Cellvibrionaceae</taxon>
        <taxon>Cellvibrio</taxon>
    </lineage>
</organism>
<keyword evidence="3" id="KW-1185">Reference proteome</keyword>
<evidence type="ECO:0000313" key="2">
    <source>
        <dbReference type="EMBL" id="OZY86054.1"/>
    </source>
</evidence>
<dbReference type="Proteomes" id="UP000216101">
    <property type="component" value="Unassembled WGS sequence"/>
</dbReference>
<accession>A0A266Q841</accession>
<feature type="domain" description="AAA+ ATPase" evidence="1">
    <location>
        <begin position="38"/>
        <end position="206"/>
    </location>
</feature>
<dbReference type="InterPro" id="IPR027417">
    <property type="entry name" value="P-loop_NTPase"/>
</dbReference>
<dbReference type="SUPFAM" id="SSF52540">
    <property type="entry name" value="P-loop containing nucleoside triphosphate hydrolases"/>
    <property type="match status" value="1"/>
</dbReference>
<dbReference type="Gene3D" id="3.40.50.300">
    <property type="entry name" value="P-loop containing nucleotide triphosphate hydrolases"/>
    <property type="match status" value="1"/>
</dbReference>
<dbReference type="InterPro" id="IPR041664">
    <property type="entry name" value="AAA_16"/>
</dbReference>
<evidence type="ECO:0000259" key="1">
    <source>
        <dbReference type="SMART" id="SM00382"/>
    </source>
</evidence>
<dbReference type="Pfam" id="PF13191">
    <property type="entry name" value="AAA_16"/>
    <property type="match status" value="1"/>
</dbReference>
<evidence type="ECO:0000313" key="3">
    <source>
        <dbReference type="Proteomes" id="UP000216101"/>
    </source>
</evidence>
<dbReference type="SMART" id="SM00382">
    <property type="entry name" value="AAA"/>
    <property type="match status" value="1"/>
</dbReference>
<sequence>MDEFFSPDAGFSSSEFSRKVEILEQASVLIGRVRVRKPEKSILVVGPSGSGKTALLNEIEQIARREGYQTIFVSLREEKPLAELLVPGLKKTLFELGGLPGAGDGSRGLRVLKSFIESQALKIGDIDASLSIEREVGSADTGDLEIDLAILLEAVTQTALEREVQIALLIDDIHYLSCVELSALIMAMHKLQQRRLPLVLFGTGPSTLPKLMGNSQAYAERLFSFPSI</sequence>
<gene>
    <name evidence="2" type="ORF">CBP51_03210</name>
</gene>